<dbReference type="SUPFAM" id="SSF57701">
    <property type="entry name" value="Zn2/Cys6 DNA-binding domain"/>
    <property type="match status" value="1"/>
</dbReference>
<comment type="subcellular location">
    <subcellularLocation>
        <location evidence="1">Nucleus</location>
    </subcellularLocation>
</comment>
<feature type="domain" description="Zn(2)-C6 fungal-type" evidence="4">
    <location>
        <begin position="154"/>
        <end position="184"/>
    </location>
</feature>
<dbReference type="VEuPathDB" id="FungiDB:CCM_02196"/>
<sequence>MRKRPMTGPSTIPPPPPSLSSPLTHSLKNRLCLGVLQPSLSLSLLILALTLTLTRTPSHSAGTVPPRYPLHPAATPFSPLAISDLKLGISHTRVRHIQMSTLPPSMRRTPANALVSSVKMASTKTAKCKTAMKTSDTDGISKTKTQMHRRSRSGCYTCRLRRKKCDEVTPFCSACQHLGLECEYKRPIWWSNNDARRRNKEDIKIIIKRKKLAEKSATHDLHSSVSPPPPPPSLCHSMPTSVSGSDFYDRNRSASIDSRASGSGGGGFNFNSPPSGADFVAYNTQIHPDFIYGAGAGNYAPYEVDVKTERQMFVNDVPTMRESHVSTFSTMHTPPPPGTVLPAAAFSHDTGGGGWTEHVHQERRESLSEEALNVNFFDFAHGPPQESRQVQVELEENDQRLLEHFVQHVLPTIFPILESNQHGSVGSDLILPALQTNSIYLHCCLSTAAQHIKTLNVAAGITTTAAPGEEGDPDADIMRHRYATIWSLCEALKRDENHQQILEATLGLIFFQCVVGRPDDGLLDIAWHQHFQAAISLVQKLDLPRLVSDPTAAAVAAAGGGGGGGGGAAPPPLAQTPFNMTLTAWIDILGGSMLGTSPTFAHTYREKHLSATPQLGLRELMGCEDRVMYLISEIACLESLKKGGMDDLLLCNHIHTLGQQMSLTEAGDSDGDAPRLPFTASGSLSPRQLSRNMTAAFRTAARIYLCSLVPGFSPAQDSPAALGDRLAAVLRCIPAGPRGYDRSLVWVYLMGGSISAPGSAFRVLFEDRVAALGELARCGSFGRMVGLLRELWRQNDQLALASPPGVPPPFVHWRDVMQMNGWDYLLI</sequence>
<dbReference type="PROSITE" id="PS00463">
    <property type="entry name" value="ZN2_CY6_FUNGAL_1"/>
    <property type="match status" value="1"/>
</dbReference>
<feature type="region of interest" description="Disordered" evidence="3">
    <location>
        <begin position="665"/>
        <end position="684"/>
    </location>
</feature>
<dbReference type="CDD" id="cd00067">
    <property type="entry name" value="GAL4"/>
    <property type="match status" value="1"/>
</dbReference>
<dbReference type="OrthoDB" id="5294180at2759"/>
<organism evidence="5 6">
    <name type="scientific">Cordyceps militaris (strain CM01)</name>
    <name type="common">Caterpillar fungus</name>
    <dbReference type="NCBI Taxonomy" id="983644"/>
    <lineage>
        <taxon>Eukaryota</taxon>
        <taxon>Fungi</taxon>
        <taxon>Dikarya</taxon>
        <taxon>Ascomycota</taxon>
        <taxon>Pezizomycotina</taxon>
        <taxon>Sordariomycetes</taxon>
        <taxon>Hypocreomycetidae</taxon>
        <taxon>Hypocreales</taxon>
        <taxon>Cordycipitaceae</taxon>
        <taxon>Cordyceps</taxon>
    </lineage>
</organism>
<dbReference type="EMBL" id="JH126400">
    <property type="protein sequence ID" value="EGX93925.1"/>
    <property type="molecule type" value="Genomic_DNA"/>
</dbReference>
<evidence type="ECO:0000256" key="1">
    <source>
        <dbReference type="ARBA" id="ARBA00004123"/>
    </source>
</evidence>
<dbReference type="HOGENOM" id="CLU_011522_0_0_1"/>
<dbReference type="Gene3D" id="4.10.240.10">
    <property type="entry name" value="Zn(2)-C6 fungal-type DNA-binding domain"/>
    <property type="match status" value="1"/>
</dbReference>
<dbReference type="Pfam" id="PF00172">
    <property type="entry name" value="Zn_clus"/>
    <property type="match status" value="1"/>
</dbReference>
<dbReference type="AlphaFoldDB" id="G3J8D6"/>
<name>G3J8D6_CORMM</name>
<dbReference type="GeneID" id="18164223"/>
<dbReference type="InterPro" id="IPR036864">
    <property type="entry name" value="Zn2-C6_fun-type_DNA-bd_sf"/>
</dbReference>
<dbReference type="InParanoid" id="G3J8D6"/>
<feature type="compositionally biased region" description="Low complexity" evidence="3">
    <location>
        <begin position="1"/>
        <end position="10"/>
    </location>
</feature>
<dbReference type="GO" id="GO:0008270">
    <property type="term" value="F:zinc ion binding"/>
    <property type="evidence" value="ECO:0007669"/>
    <property type="project" value="InterPro"/>
</dbReference>
<dbReference type="PANTHER" id="PTHR37534">
    <property type="entry name" value="TRANSCRIPTIONAL ACTIVATOR PROTEIN UGA3"/>
    <property type="match status" value="1"/>
</dbReference>
<dbReference type="PANTHER" id="PTHR37534:SF12">
    <property type="entry name" value="ZN(2)-C6 FUNGAL-TYPE DOMAIN-CONTAINING PROTEIN"/>
    <property type="match status" value="1"/>
</dbReference>
<dbReference type="OMA" id="PFNMTLT"/>
<evidence type="ECO:0000259" key="4">
    <source>
        <dbReference type="PROSITE" id="PS50048"/>
    </source>
</evidence>
<feature type="region of interest" description="Disordered" evidence="3">
    <location>
        <begin position="1"/>
        <end position="23"/>
    </location>
</feature>
<dbReference type="SMART" id="SM00066">
    <property type="entry name" value="GAL4"/>
    <property type="match status" value="1"/>
</dbReference>
<protein>
    <submittedName>
        <fullName evidence="5">Transcriptional regulatory protein pro1</fullName>
    </submittedName>
</protein>
<gene>
    <name evidence="5" type="ORF">CCM_02196</name>
</gene>
<proteinExistence type="predicted"/>
<dbReference type="InterPro" id="IPR001138">
    <property type="entry name" value="Zn2Cys6_DnaBD"/>
</dbReference>
<evidence type="ECO:0000313" key="5">
    <source>
        <dbReference type="EMBL" id="EGX93925.1"/>
    </source>
</evidence>
<dbReference type="InterPro" id="IPR021858">
    <property type="entry name" value="Fun_TF"/>
</dbReference>
<evidence type="ECO:0000256" key="3">
    <source>
        <dbReference type="SAM" id="MobiDB-lite"/>
    </source>
</evidence>
<keyword evidence="2" id="KW-0539">Nucleus</keyword>
<dbReference type="eggNOG" id="ENOG502RX7Y">
    <property type="taxonomic scope" value="Eukaryota"/>
</dbReference>
<accession>G3J8D6</accession>
<feature type="region of interest" description="Disordered" evidence="3">
    <location>
        <begin position="215"/>
        <end position="234"/>
    </location>
</feature>
<dbReference type="PROSITE" id="PS50048">
    <property type="entry name" value="ZN2_CY6_FUNGAL_2"/>
    <property type="match status" value="1"/>
</dbReference>
<dbReference type="Pfam" id="PF11951">
    <property type="entry name" value="Fungal_trans_2"/>
    <property type="match status" value="1"/>
</dbReference>
<reference evidence="5 6" key="1">
    <citation type="journal article" date="2011" name="Genome Biol.">
        <title>Genome sequence of the insect pathogenic fungus Cordyceps militaris, a valued traditional Chinese medicine.</title>
        <authorList>
            <person name="Zheng P."/>
            <person name="Xia Y."/>
            <person name="Xiao G."/>
            <person name="Xiong C."/>
            <person name="Hu X."/>
            <person name="Zhang S."/>
            <person name="Zheng H."/>
            <person name="Huang Y."/>
            <person name="Zhou Y."/>
            <person name="Wang S."/>
            <person name="Zhao G.P."/>
            <person name="Liu X."/>
            <person name="St Leger R.J."/>
            <person name="Wang C."/>
        </authorList>
    </citation>
    <scope>NUCLEOTIDE SEQUENCE [LARGE SCALE GENOMIC DNA]</scope>
    <source>
        <strain evidence="5 6">CM01</strain>
    </source>
</reference>
<keyword evidence="6" id="KW-1185">Reference proteome</keyword>
<dbReference type="GO" id="GO:0000981">
    <property type="term" value="F:DNA-binding transcription factor activity, RNA polymerase II-specific"/>
    <property type="evidence" value="ECO:0007669"/>
    <property type="project" value="InterPro"/>
</dbReference>
<evidence type="ECO:0000256" key="2">
    <source>
        <dbReference type="ARBA" id="ARBA00023242"/>
    </source>
</evidence>
<dbReference type="STRING" id="983644.G3J8D6"/>
<dbReference type="GO" id="GO:0005634">
    <property type="term" value="C:nucleus"/>
    <property type="evidence" value="ECO:0007669"/>
    <property type="project" value="UniProtKB-SubCell"/>
</dbReference>
<dbReference type="Proteomes" id="UP000001610">
    <property type="component" value="Unassembled WGS sequence"/>
</dbReference>
<dbReference type="RefSeq" id="XP_006667411.1">
    <property type="nucleotide sequence ID" value="XM_006667348.1"/>
</dbReference>
<dbReference type="KEGG" id="cmt:CCM_02196"/>
<evidence type="ECO:0000313" key="6">
    <source>
        <dbReference type="Proteomes" id="UP000001610"/>
    </source>
</evidence>